<dbReference type="InterPro" id="IPR017927">
    <property type="entry name" value="FAD-bd_FR_type"/>
</dbReference>
<dbReference type="PANTHER" id="PTHR47354:SF1">
    <property type="entry name" value="CARNITINE MONOOXYGENASE REDUCTASE SUBUNIT"/>
    <property type="match status" value="1"/>
</dbReference>
<dbReference type="SUPFAM" id="SSF63380">
    <property type="entry name" value="Riboflavin synthase domain-like"/>
    <property type="match status" value="1"/>
</dbReference>
<dbReference type="AlphaFoldDB" id="A0A0U0ZTC0"/>
<dbReference type="InterPro" id="IPR012675">
    <property type="entry name" value="Beta-grasp_dom_sf"/>
</dbReference>
<keyword evidence="9" id="KW-0812">Transmembrane</keyword>
<accession>A0A0U0ZTC0</accession>
<dbReference type="Proteomes" id="UP000045782">
    <property type="component" value="Unassembled WGS sequence"/>
</dbReference>
<keyword evidence="3" id="KW-0001">2Fe-2S</keyword>
<dbReference type="PROSITE" id="PS51085">
    <property type="entry name" value="2FE2S_FER_2"/>
    <property type="match status" value="1"/>
</dbReference>
<dbReference type="EC" id="1.-.-.-" evidence="12"/>
<dbReference type="PROSITE" id="PS00197">
    <property type="entry name" value="2FE2S_FER_1"/>
    <property type="match status" value="1"/>
</dbReference>
<dbReference type="InterPro" id="IPR036010">
    <property type="entry name" value="2Fe-2S_ferredoxin-like_sf"/>
</dbReference>
<feature type="region of interest" description="Disordered" evidence="8">
    <location>
        <begin position="1"/>
        <end position="23"/>
    </location>
</feature>
<dbReference type="GO" id="GO:0046872">
    <property type="term" value="F:metal ion binding"/>
    <property type="evidence" value="ECO:0007669"/>
    <property type="project" value="UniProtKB-KW"/>
</dbReference>
<dbReference type="SUPFAM" id="SSF54292">
    <property type="entry name" value="2Fe-2S ferredoxin-like"/>
    <property type="match status" value="1"/>
</dbReference>
<keyword evidence="4" id="KW-0479">Metal-binding</keyword>
<evidence type="ECO:0000259" key="11">
    <source>
        <dbReference type="PROSITE" id="PS51384"/>
    </source>
</evidence>
<dbReference type="PROSITE" id="PS51384">
    <property type="entry name" value="FAD_FR"/>
    <property type="match status" value="1"/>
</dbReference>
<dbReference type="GO" id="GO:0051537">
    <property type="term" value="F:2 iron, 2 sulfur cluster binding"/>
    <property type="evidence" value="ECO:0007669"/>
    <property type="project" value="UniProtKB-KW"/>
</dbReference>
<protein>
    <submittedName>
        <fullName evidence="12">Putative oxidoreductase</fullName>
        <ecNumber evidence="12">1.-.-.-</ecNumber>
    </submittedName>
</protein>
<evidence type="ECO:0000256" key="6">
    <source>
        <dbReference type="ARBA" id="ARBA00023004"/>
    </source>
</evidence>
<dbReference type="Gene3D" id="3.40.50.80">
    <property type="entry name" value="Nucleotide-binding domain of ferredoxin-NADP reductase (FNR) module"/>
    <property type="match status" value="1"/>
</dbReference>
<dbReference type="GO" id="GO:0016491">
    <property type="term" value="F:oxidoreductase activity"/>
    <property type="evidence" value="ECO:0007669"/>
    <property type="project" value="UniProtKB-KW"/>
</dbReference>
<dbReference type="SUPFAM" id="SSF52343">
    <property type="entry name" value="Ferredoxin reductase-like, C-terminal NADP-linked domain"/>
    <property type="match status" value="1"/>
</dbReference>
<evidence type="ECO:0000256" key="5">
    <source>
        <dbReference type="ARBA" id="ARBA00023002"/>
    </source>
</evidence>
<dbReference type="PANTHER" id="PTHR47354">
    <property type="entry name" value="NADH OXIDOREDUCTASE HCR"/>
    <property type="match status" value="1"/>
</dbReference>
<evidence type="ECO:0000313" key="12">
    <source>
        <dbReference type="EMBL" id="CPV68126.1"/>
    </source>
</evidence>
<dbReference type="EMBL" id="CSWP01000010">
    <property type="protein sequence ID" value="CPV68126.1"/>
    <property type="molecule type" value="Genomic_DNA"/>
</dbReference>
<dbReference type="InterPro" id="IPR001041">
    <property type="entry name" value="2Fe-2S_ferredoxin-type"/>
</dbReference>
<name>A0A0U0ZTC0_9MYCO</name>
<reference evidence="12 13" key="1">
    <citation type="submission" date="2015-03" db="EMBL/GenBank/DDBJ databases">
        <authorList>
            <person name="Murphy D."/>
        </authorList>
    </citation>
    <scope>NUCLEOTIDE SEQUENCE [LARGE SCALE GENOMIC DNA]</scope>
    <source>
        <strain evidence="12 13">PAP088</strain>
    </source>
</reference>
<dbReference type="CDD" id="cd06185">
    <property type="entry name" value="PDR_like"/>
    <property type="match status" value="1"/>
</dbReference>
<dbReference type="RefSeq" id="WP_005062742.1">
    <property type="nucleotide sequence ID" value="NZ_AP022621.1"/>
</dbReference>
<keyword evidence="2" id="KW-0285">Flavoprotein</keyword>
<comment type="cofactor">
    <cofactor evidence="1">
        <name>FAD</name>
        <dbReference type="ChEBI" id="CHEBI:57692"/>
    </cofactor>
</comment>
<proteinExistence type="predicted"/>
<evidence type="ECO:0000259" key="10">
    <source>
        <dbReference type="PROSITE" id="PS51085"/>
    </source>
</evidence>
<dbReference type="InterPro" id="IPR006058">
    <property type="entry name" value="2Fe2S_fd_BS"/>
</dbReference>
<evidence type="ECO:0000256" key="2">
    <source>
        <dbReference type="ARBA" id="ARBA00022630"/>
    </source>
</evidence>
<dbReference type="Gene3D" id="3.10.20.30">
    <property type="match status" value="1"/>
</dbReference>
<evidence type="ECO:0000256" key="7">
    <source>
        <dbReference type="ARBA" id="ARBA00023014"/>
    </source>
</evidence>
<keyword evidence="7" id="KW-0411">Iron-sulfur</keyword>
<organism evidence="12 13">
    <name type="scientific">Mycobacteroides abscessus</name>
    <dbReference type="NCBI Taxonomy" id="36809"/>
    <lineage>
        <taxon>Bacteria</taxon>
        <taxon>Bacillati</taxon>
        <taxon>Actinomycetota</taxon>
        <taxon>Actinomycetes</taxon>
        <taxon>Mycobacteriales</taxon>
        <taxon>Mycobacteriaceae</taxon>
        <taxon>Mycobacteroides</taxon>
    </lineage>
</organism>
<feature type="domain" description="2Fe-2S ferredoxin-type" evidence="10">
    <location>
        <begin position="293"/>
        <end position="379"/>
    </location>
</feature>
<dbReference type="Pfam" id="PF00111">
    <property type="entry name" value="Fer2"/>
    <property type="match status" value="1"/>
</dbReference>
<dbReference type="PRINTS" id="PR00409">
    <property type="entry name" value="PHDIOXRDTASE"/>
</dbReference>
<keyword evidence="6" id="KW-0408">Iron</keyword>
<dbReference type="InterPro" id="IPR050415">
    <property type="entry name" value="MRET"/>
</dbReference>
<dbReference type="CDD" id="cd00207">
    <property type="entry name" value="fer2"/>
    <property type="match status" value="1"/>
</dbReference>
<evidence type="ECO:0000256" key="3">
    <source>
        <dbReference type="ARBA" id="ARBA00022714"/>
    </source>
</evidence>
<feature type="domain" description="FAD-binding FR-type" evidence="11">
    <location>
        <begin position="61"/>
        <end position="167"/>
    </location>
</feature>
<evidence type="ECO:0000256" key="1">
    <source>
        <dbReference type="ARBA" id="ARBA00001974"/>
    </source>
</evidence>
<keyword evidence="5 12" id="KW-0560">Oxidoreductase</keyword>
<keyword evidence="9" id="KW-0472">Membrane</keyword>
<evidence type="ECO:0000256" key="8">
    <source>
        <dbReference type="SAM" id="MobiDB-lite"/>
    </source>
</evidence>
<evidence type="ECO:0000313" key="13">
    <source>
        <dbReference type="Proteomes" id="UP000045782"/>
    </source>
</evidence>
<dbReference type="InterPro" id="IPR039261">
    <property type="entry name" value="FNR_nucleotide-bd"/>
</dbReference>
<sequence>MFDRFRRTGQPTSKRKRPSLPPTLYGTLPVSPTIALGTALFPVAVRAIGALLILKKPPENHVDRTLKLVVKDRWIEAKDQDVASLVLAAPDGDRLPPWHPGAHLDLLLPSGRMRQYSLCGDVSDPYHYRIAVRRIPGGGGGSIEVHDALQIGATVSILGPRNAFPLAMTQPGPRKLHFVAGGIGITPILSMIAFAEQLGKPWTMVYTGRHRDSLPFLNELKRFGDRVIIRTDDQSGLPTADDLLPGVGENDAVYCCGPAPMLAVLQQRLLEMPSVELHFERFAAAPVVDGHPFEVQLGPGGPVLDVPADRTALDVIKKRLPHVAYSCQQGFCGTCKVNVLAGTVDHRDQILTESQRDEGQILTCVSRGEGRLVLDLPAE</sequence>
<evidence type="ECO:0000256" key="9">
    <source>
        <dbReference type="SAM" id="Phobius"/>
    </source>
</evidence>
<dbReference type="InterPro" id="IPR017938">
    <property type="entry name" value="Riboflavin_synthase-like_b-brl"/>
</dbReference>
<gene>
    <name evidence="12" type="primary">ophA1_2</name>
    <name evidence="12" type="ORF">ERS075579_04364</name>
</gene>
<keyword evidence="9" id="KW-1133">Transmembrane helix</keyword>
<feature type="transmembrane region" description="Helical" evidence="9">
    <location>
        <begin position="34"/>
        <end position="54"/>
    </location>
</feature>
<evidence type="ECO:0000256" key="4">
    <source>
        <dbReference type="ARBA" id="ARBA00022723"/>
    </source>
</evidence>
<dbReference type="Gene3D" id="2.40.30.10">
    <property type="entry name" value="Translation factors"/>
    <property type="match status" value="1"/>
</dbReference>